<organism evidence="2 3">
    <name type="scientific">Streptomyces lydicus</name>
    <dbReference type="NCBI Taxonomy" id="47763"/>
    <lineage>
        <taxon>Bacteria</taxon>
        <taxon>Bacillati</taxon>
        <taxon>Actinomycetota</taxon>
        <taxon>Actinomycetes</taxon>
        <taxon>Kitasatosporales</taxon>
        <taxon>Streptomycetaceae</taxon>
        <taxon>Streptomyces</taxon>
    </lineage>
</organism>
<dbReference type="PANTHER" id="PTHR38444">
    <property type="entry name" value="ENTEROBACTIN BIOSYNTHESIS PROTEIN YBDZ"/>
    <property type="match status" value="1"/>
</dbReference>
<sequence length="73" mass="8145">MNPFDDENGTFKVLVNPEGQYSLWPAFAPVPPGWEVRLDDRPRAECTGYVEEHWTDLRPASLVAATAAPDSRS</sequence>
<dbReference type="Pfam" id="PF03621">
    <property type="entry name" value="MbtH"/>
    <property type="match status" value="1"/>
</dbReference>
<protein>
    <submittedName>
        <fullName evidence="2">Protein mbtH</fullName>
    </submittedName>
</protein>
<evidence type="ECO:0000313" key="3">
    <source>
        <dbReference type="Proteomes" id="UP000094094"/>
    </source>
</evidence>
<dbReference type="SMART" id="SM00923">
    <property type="entry name" value="MbtH"/>
    <property type="match status" value="1"/>
</dbReference>
<name>A0A1D7VRF4_9ACTN</name>
<dbReference type="RefSeq" id="WP_069571453.1">
    <property type="nucleotide sequence ID" value="NZ_CP017157.1"/>
</dbReference>
<reference evidence="2 3" key="1">
    <citation type="submission" date="2016-09" db="EMBL/GenBank/DDBJ databases">
        <title>Complete genome sequencing of Streptomyces lydicus 103 and metabolic pathways analysis of antibiotic biosynthesis.</title>
        <authorList>
            <person name="Jia N."/>
            <person name="Ding M.-Z."/>
            <person name="Gao F."/>
            <person name="Yuan Y.-J."/>
        </authorList>
    </citation>
    <scope>NUCLEOTIDE SEQUENCE [LARGE SCALE GENOMIC DNA]</scope>
    <source>
        <strain evidence="2 3">103</strain>
    </source>
</reference>
<dbReference type="KEGG" id="slc:SL103_26550"/>
<evidence type="ECO:0000313" key="2">
    <source>
        <dbReference type="EMBL" id="AOP49335.1"/>
    </source>
</evidence>
<keyword evidence="3" id="KW-1185">Reference proteome</keyword>
<dbReference type="EMBL" id="CP017157">
    <property type="protein sequence ID" value="AOP49335.1"/>
    <property type="molecule type" value="Genomic_DNA"/>
</dbReference>
<feature type="domain" description="MbtH-like" evidence="1">
    <location>
        <begin position="2"/>
        <end position="52"/>
    </location>
</feature>
<dbReference type="GO" id="GO:0005829">
    <property type="term" value="C:cytosol"/>
    <property type="evidence" value="ECO:0007669"/>
    <property type="project" value="TreeGrafter"/>
</dbReference>
<evidence type="ECO:0000259" key="1">
    <source>
        <dbReference type="SMART" id="SM00923"/>
    </source>
</evidence>
<dbReference type="Gene3D" id="3.90.820.10">
    <property type="entry name" value="Structural Genomics, Unknown Function 30-nov-00 1gh9 Mol_id"/>
    <property type="match status" value="1"/>
</dbReference>
<dbReference type="PANTHER" id="PTHR38444:SF1">
    <property type="entry name" value="ENTEROBACTIN BIOSYNTHESIS PROTEIN YBDZ"/>
    <property type="match status" value="1"/>
</dbReference>
<dbReference type="InterPro" id="IPR005153">
    <property type="entry name" value="MbtH-like_dom"/>
</dbReference>
<dbReference type="InterPro" id="IPR038020">
    <property type="entry name" value="MbtH-like_sf"/>
</dbReference>
<proteinExistence type="predicted"/>
<dbReference type="AlphaFoldDB" id="A0A1D7VRF4"/>
<dbReference type="Proteomes" id="UP000094094">
    <property type="component" value="Chromosome"/>
</dbReference>
<accession>A0A1D7VRF4</accession>
<dbReference type="GO" id="GO:0019290">
    <property type="term" value="P:siderophore biosynthetic process"/>
    <property type="evidence" value="ECO:0007669"/>
    <property type="project" value="TreeGrafter"/>
</dbReference>
<dbReference type="SUPFAM" id="SSF160582">
    <property type="entry name" value="MbtH-like"/>
    <property type="match status" value="1"/>
</dbReference>
<dbReference type="InterPro" id="IPR037407">
    <property type="entry name" value="MLP_fam"/>
</dbReference>
<dbReference type="OrthoDB" id="7584480at2"/>
<gene>
    <name evidence="2" type="ORF">SL103_26550</name>
</gene>